<dbReference type="Pfam" id="PF05973">
    <property type="entry name" value="Gp49"/>
    <property type="match status" value="1"/>
</dbReference>
<accession>A0A4R3PUQ0</accession>
<sequence>MPRACIIALTLYKLEPISVTWNVSFDDDFAAEFNEFDKEVKIELRAAIMLLADKGPKLGRPWADTLKGSDYANMKELRFEAADGEWRAAFAFDPERKAIVLVAGDKSGMSQKKFYQRLIDKADKRYGSHLEDLKKAKKEKK</sequence>
<evidence type="ECO:0000313" key="2">
    <source>
        <dbReference type="Proteomes" id="UP000294576"/>
    </source>
</evidence>
<dbReference type="AlphaFoldDB" id="A0A4R3PUQ0"/>
<name>A0A4R3PUQ0_RHISU</name>
<dbReference type="Proteomes" id="UP000294576">
    <property type="component" value="Unassembled WGS sequence"/>
</dbReference>
<comment type="caution">
    <text evidence="1">The sequence shown here is derived from an EMBL/GenBank/DDBJ whole genome shotgun (WGS) entry which is preliminary data.</text>
</comment>
<dbReference type="InterPro" id="IPR009241">
    <property type="entry name" value="HigB-like"/>
</dbReference>
<dbReference type="EMBL" id="SMBH01000018">
    <property type="protein sequence ID" value="TCU11161.1"/>
    <property type="molecule type" value="Genomic_DNA"/>
</dbReference>
<protein>
    <recommendedName>
        <fullName evidence="3">Addiction module toxin RelE</fullName>
    </recommendedName>
</protein>
<evidence type="ECO:0008006" key="3">
    <source>
        <dbReference type="Google" id="ProtNLM"/>
    </source>
</evidence>
<reference evidence="1 2" key="1">
    <citation type="submission" date="2019-03" db="EMBL/GenBank/DDBJ databases">
        <title>Genomic Encyclopedia of Type Strains, Phase IV (KMG-V): Genome sequencing to study the core and pangenomes of soil and plant-associated prokaryotes.</title>
        <authorList>
            <person name="Whitman W."/>
        </authorList>
    </citation>
    <scope>NUCLEOTIDE SEQUENCE [LARGE SCALE GENOMIC DNA]</scope>
    <source>
        <strain evidence="1 2">Hc14</strain>
    </source>
</reference>
<gene>
    <name evidence="1" type="ORF">EV132_11831</name>
</gene>
<evidence type="ECO:0000313" key="1">
    <source>
        <dbReference type="EMBL" id="TCU11161.1"/>
    </source>
</evidence>
<proteinExistence type="predicted"/>
<organism evidence="1 2">
    <name type="scientific">Rhizobium sullae</name>
    <name type="common">Rhizobium hedysari</name>
    <dbReference type="NCBI Taxonomy" id="50338"/>
    <lineage>
        <taxon>Bacteria</taxon>
        <taxon>Pseudomonadati</taxon>
        <taxon>Pseudomonadota</taxon>
        <taxon>Alphaproteobacteria</taxon>
        <taxon>Hyphomicrobiales</taxon>
        <taxon>Rhizobiaceae</taxon>
        <taxon>Rhizobium/Agrobacterium group</taxon>
        <taxon>Rhizobium</taxon>
    </lineage>
</organism>